<dbReference type="OrthoDB" id="2014654at2759"/>
<dbReference type="Gene3D" id="3.30.420.150">
    <property type="entry name" value="Exopolyphosphatase. Domain 2"/>
    <property type="match status" value="1"/>
</dbReference>
<dbReference type="EMBL" id="QEFC01003734">
    <property type="protein sequence ID" value="KAE9446643.1"/>
    <property type="molecule type" value="Genomic_DNA"/>
</dbReference>
<evidence type="ECO:0000259" key="3">
    <source>
        <dbReference type="Pfam" id="PF21447"/>
    </source>
</evidence>
<dbReference type="CDD" id="cd24006">
    <property type="entry name" value="ASKHA_NBD_PPX_GppA"/>
    <property type="match status" value="1"/>
</dbReference>
<dbReference type="GO" id="GO:0016462">
    <property type="term" value="F:pyrophosphatase activity"/>
    <property type="evidence" value="ECO:0007669"/>
    <property type="project" value="TreeGrafter"/>
</dbReference>
<dbReference type="Gene3D" id="3.30.420.40">
    <property type="match status" value="1"/>
</dbReference>
<comment type="caution">
    <text evidence="4">The sequence shown here is derived from an EMBL/GenBank/DDBJ whole genome shotgun (WGS) entry which is preliminary data.</text>
</comment>
<reference evidence="4 5" key="1">
    <citation type="journal article" date="2019" name="Genome Biol. Evol.">
        <title>The Rhododendron genome and chromosomal organization provide insight into shared whole-genome duplications across the heath family (Ericaceae).</title>
        <authorList>
            <person name="Soza V.L."/>
            <person name="Lindsley D."/>
            <person name="Waalkes A."/>
            <person name="Ramage E."/>
            <person name="Patwardhan R.P."/>
            <person name="Burton J.N."/>
            <person name="Adey A."/>
            <person name="Kumar A."/>
            <person name="Qiu R."/>
            <person name="Shendure J."/>
            <person name="Hall B."/>
        </authorList>
    </citation>
    <scope>NUCLEOTIDE SEQUENCE [LARGE SCALE GENOMIC DNA]</scope>
    <source>
        <strain evidence="4">RSF 1966-606</strain>
    </source>
</reference>
<feature type="domain" description="Ppx/GppA phosphatase N-terminal" evidence="2">
    <location>
        <begin position="69"/>
        <end position="332"/>
    </location>
</feature>
<name>A0A6A4KEQ9_9ERIC</name>
<accession>A0A6A4KEQ9</accession>
<gene>
    <name evidence="4" type="ORF">C3L33_21460</name>
</gene>
<feature type="non-terminal residue" evidence="4">
    <location>
        <position position="1"/>
    </location>
</feature>
<feature type="region of interest" description="Disordered" evidence="1">
    <location>
        <begin position="19"/>
        <end position="50"/>
    </location>
</feature>
<keyword evidence="5" id="KW-1185">Reference proteome</keyword>
<sequence length="579" mass="64252">NVALRRCAFCFKVKPTSGIQVKPPGGKKKHQKRNHGGKSPNRHHQQPLRAADLGTNSFKLLIVRADPTTGRFLPLLHLKEPVVLGRSTSSSSTLSPSSQLRALAALEKFHHLLLSYSVPPSHTRLVATSALREAPNRAEFLSTVRQTLGLEIDVVSGEEEARLVYLGVLQFHPVFNKTVLDIDIGGGSTEFVIGREGKVLYANSLKLGHVVLTEEYVRTNEIGKMREHIRRVIRESGLVEKIGGTGFEIVMGSSGYKLDWKFRRGELGKVVGKLCGERGGVGGKVKIEGFSKRRSEFIVAGAVLLEEIFGMLGIEEMEISGYALGEGVIAEFLAGVFGDFYLSANLRWSSVVRLAARFNDKKRMKSAALCAGIAKEMFEGVRKWNEVGGSQNKLSCSLDDKDIEYLKLLVYFTILECSVEKRATIRSLAVSSRYAICIPSRSLFRNSDLQGYDAAEVKIIALLARHHRKKFPMLDHQSLQGFTKEVKHKFRILCAIIRVSALVKQYLSSNSEVVEFSHSQEGFKLILSPIGDHSLLPGDDQVLAEDIEAELTEELEQFRAVFRQKLVVVPSSTLKSSHR</sequence>
<dbReference type="InterPro" id="IPR003695">
    <property type="entry name" value="Ppx_GppA_N"/>
</dbReference>
<evidence type="ECO:0000313" key="4">
    <source>
        <dbReference type="EMBL" id="KAE9446643.1"/>
    </source>
</evidence>
<evidence type="ECO:0000256" key="1">
    <source>
        <dbReference type="SAM" id="MobiDB-lite"/>
    </source>
</evidence>
<proteinExistence type="predicted"/>
<organism evidence="4 5">
    <name type="scientific">Rhododendron williamsianum</name>
    <dbReference type="NCBI Taxonomy" id="262921"/>
    <lineage>
        <taxon>Eukaryota</taxon>
        <taxon>Viridiplantae</taxon>
        <taxon>Streptophyta</taxon>
        <taxon>Embryophyta</taxon>
        <taxon>Tracheophyta</taxon>
        <taxon>Spermatophyta</taxon>
        <taxon>Magnoliopsida</taxon>
        <taxon>eudicotyledons</taxon>
        <taxon>Gunneridae</taxon>
        <taxon>Pentapetalae</taxon>
        <taxon>asterids</taxon>
        <taxon>Ericales</taxon>
        <taxon>Ericaceae</taxon>
        <taxon>Ericoideae</taxon>
        <taxon>Rhodoreae</taxon>
        <taxon>Rhododendron</taxon>
    </lineage>
</organism>
<dbReference type="AlphaFoldDB" id="A0A6A4KEQ9"/>
<feature type="compositionally biased region" description="Basic residues" evidence="1">
    <location>
        <begin position="25"/>
        <end position="46"/>
    </location>
</feature>
<dbReference type="Proteomes" id="UP000428333">
    <property type="component" value="Linkage Group LG13"/>
</dbReference>
<dbReference type="InterPro" id="IPR043129">
    <property type="entry name" value="ATPase_NBD"/>
</dbReference>
<dbReference type="InterPro" id="IPR048950">
    <property type="entry name" value="Ppx_GppA_C"/>
</dbReference>
<dbReference type="InterPro" id="IPR050273">
    <property type="entry name" value="GppA/Ppx_hydrolase"/>
</dbReference>
<dbReference type="Pfam" id="PF21447">
    <property type="entry name" value="Ppx-GppA_III"/>
    <property type="match status" value="1"/>
</dbReference>
<dbReference type="SUPFAM" id="SSF53067">
    <property type="entry name" value="Actin-like ATPase domain"/>
    <property type="match status" value="2"/>
</dbReference>
<dbReference type="PANTHER" id="PTHR30005">
    <property type="entry name" value="EXOPOLYPHOSPHATASE"/>
    <property type="match status" value="1"/>
</dbReference>
<evidence type="ECO:0000313" key="5">
    <source>
        <dbReference type="Proteomes" id="UP000428333"/>
    </source>
</evidence>
<protein>
    <submittedName>
        <fullName evidence="4">Uncharacterized protein</fullName>
    </submittedName>
</protein>
<dbReference type="PANTHER" id="PTHR30005:SF0">
    <property type="entry name" value="RETROGRADE REGULATION PROTEIN 2"/>
    <property type="match status" value="1"/>
</dbReference>
<dbReference type="SUPFAM" id="SSF109604">
    <property type="entry name" value="HD-domain/PDEase-like"/>
    <property type="match status" value="1"/>
</dbReference>
<dbReference type="Gene3D" id="1.10.3210.10">
    <property type="entry name" value="Hypothetical protein af1432"/>
    <property type="match status" value="1"/>
</dbReference>
<feature type="domain" description="Ppx/GppA phosphatase C-terminal" evidence="3">
    <location>
        <begin position="443"/>
        <end position="525"/>
    </location>
</feature>
<dbReference type="Pfam" id="PF02541">
    <property type="entry name" value="Ppx-GppA"/>
    <property type="match status" value="1"/>
</dbReference>
<evidence type="ECO:0000259" key="2">
    <source>
        <dbReference type="Pfam" id="PF02541"/>
    </source>
</evidence>